<accession>A0A323U8Y9</accession>
<dbReference type="Pfam" id="PF13144">
    <property type="entry name" value="ChapFlgA"/>
    <property type="match status" value="1"/>
</dbReference>
<evidence type="ECO:0000256" key="4">
    <source>
        <dbReference type="SAM" id="SignalP"/>
    </source>
</evidence>
<proteinExistence type="predicted"/>
<dbReference type="InterPro" id="IPR039246">
    <property type="entry name" value="Flagellar_FlgA"/>
</dbReference>
<feature type="chain" id="PRO_5016460222" evidence="4">
    <location>
        <begin position="25"/>
        <end position="343"/>
    </location>
</feature>
<sequence>MIRTLLLAASFVAAAGATASGQTAAPQPQPAAELRPSEVLKTPVLRAHVEVTGELVRIGDVIDNAGAAADIAIYRSPDLGTTGALPTATVLAALRAHQVIGVDTRDISEITVTRLARTLSAKEIEQQVIRTLQQRHSLGEAEDITVNFDRDVETKTLPAAYAGALQLVSERFDLRSGRFDISYEIAGGQGTAPARLRVTGTAIETVMATVLTRPVQRNDVIKASDIATERRPKSEVASDAVARDAAIGMQVRQTLRGGQVLRSADLSKPDLVLRDQAVTLIYRAAGLYLTARGKALDTGAEGDVVSVLNLQSKRTITGTVVGRGQVAITVISPRVVASATKPE</sequence>
<dbReference type="InterPro" id="IPR013974">
    <property type="entry name" value="SAF"/>
</dbReference>
<dbReference type="InterPro" id="IPR017585">
    <property type="entry name" value="SAF_FlgA"/>
</dbReference>
<dbReference type="AlphaFoldDB" id="A0A323U8Y9"/>
<dbReference type="Pfam" id="PF17656">
    <property type="entry name" value="ChapFlgA_N"/>
    <property type="match status" value="1"/>
</dbReference>
<dbReference type="OrthoDB" id="5323072at2"/>
<dbReference type="SMART" id="SM00858">
    <property type="entry name" value="SAF"/>
    <property type="match status" value="1"/>
</dbReference>
<feature type="signal peptide" evidence="4">
    <location>
        <begin position="1"/>
        <end position="24"/>
    </location>
</feature>
<dbReference type="GO" id="GO:0044780">
    <property type="term" value="P:bacterial-type flagellum assembly"/>
    <property type="evidence" value="ECO:0007669"/>
    <property type="project" value="InterPro"/>
</dbReference>
<evidence type="ECO:0000256" key="1">
    <source>
        <dbReference type="ARBA" id="ARBA00004418"/>
    </source>
</evidence>
<dbReference type="CDD" id="cd11614">
    <property type="entry name" value="SAF_CpaB_FlgA_like"/>
    <property type="match status" value="1"/>
</dbReference>
<evidence type="ECO:0000313" key="7">
    <source>
        <dbReference type="Proteomes" id="UP000248134"/>
    </source>
</evidence>
<keyword evidence="3" id="KW-0574">Periplasm</keyword>
<comment type="caution">
    <text evidence="6">The sequence shown here is derived from an EMBL/GenBank/DDBJ whole genome shotgun (WGS) entry which is preliminary data.</text>
</comment>
<name>A0A323U8Y9_RHOPL</name>
<gene>
    <name evidence="6" type="ORF">DNX69_24500</name>
</gene>
<dbReference type="PANTHER" id="PTHR36307">
    <property type="entry name" value="FLAGELLA BASAL BODY P-RING FORMATION PROTEIN FLGA"/>
    <property type="match status" value="1"/>
</dbReference>
<keyword evidence="6" id="KW-0969">Cilium</keyword>
<keyword evidence="6" id="KW-0282">Flagellum</keyword>
<dbReference type="RefSeq" id="WP_110788612.1">
    <property type="nucleotide sequence ID" value="NZ_QKQS01000038.1"/>
</dbReference>
<dbReference type="InterPro" id="IPR041231">
    <property type="entry name" value="FlgA_N"/>
</dbReference>
<keyword evidence="2 4" id="KW-0732">Signal</keyword>
<evidence type="ECO:0000256" key="3">
    <source>
        <dbReference type="ARBA" id="ARBA00022764"/>
    </source>
</evidence>
<dbReference type="Proteomes" id="UP000248134">
    <property type="component" value="Unassembled WGS sequence"/>
</dbReference>
<evidence type="ECO:0000313" key="6">
    <source>
        <dbReference type="EMBL" id="PZA09265.1"/>
    </source>
</evidence>
<protein>
    <submittedName>
        <fullName evidence="6">Flagella basal body P-ring formation protein FlgA</fullName>
    </submittedName>
</protein>
<dbReference type="GO" id="GO:0042597">
    <property type="term" value="C:periplasmic space"/>
    <property type="evidence" value="ECO:0007669"/>
    <property type="project" value="UniProtKB-SubCell"/>
</dbReference>
<dbReference type="NCBIfam" id="TIGR03170">
    <property type="entry name" value="flgA_cterm"/>
    <property type="match status" value="1"/>
</dbReference>
<evidence type="ECO:0000256" key="2">
    <source>
        <dbReference type="ARBA" id="ARBA00022729"/>
    </source>
</evidence>
<feature type="domain" description="SAF" evidence="5">
    <location>
        <begin position="206"/>
        <end position="267"/>
    </location>
</feature>
<dbReference type="Gene3D" id="2.30.30.760">
    <property type="match status" value="1"/>
</dbReference>
<keyword evidence="6" id="KW-0966">Cell projection</keyword>
<dbReference type="EMBL" id="QKQS01000038">
    <property type="protein sequence ID" value="PZA09265.1"/>
    <property type="molecule type" value="Genomic_DNA"/>
</dbReference>
<comment type="subcellular location">
    <subcellularLocation>
        <location evidence="1">Periplasm</location>
    </subcellularLocation>
</comment>
<reference evidence="6 7" key="1">
    <citation type="submission" date="2018-06" db="EMBL/GenBank/DDBJ databases">
        <title>Draft Whole-Genome Sequence of the purple photosynthetic bacterium Rhodospeudomonas palustris XCP.</title>
        <authorList>
            <person name="Rayyan A."/>
            <person name="Meyer T.E."/>
            <person name="Kyndt J.A."/>
        </authorList>
    </citation>
    <scope>NUCLEOTIDE SEQUENCE [LARGE SCALE GENOMIC DNA]</scope>
    <source>
        <strain evidence="6 7">XCP</strain>
    </source>
</reference>
<dbReference type="PANTHER" id="PTHR36307:SF1">
    <property type="entry name" value="FLAGELLA BASAL BODY P-RING FORMATION PROTEIN FLGA"/>
    <property type="match status" value="1"/>
</dbReference>
<organism evidence="6 7">
    <name type="scientific">Rhodopseudomonas palustris</name>
    <dbReference type="NCBI Taxonomy" id="1076"/>
    <lineage>
        <taxon>Bacteria</taxon>
        <taxon>Pseudomonadati</taxon>
        <taxon>Pseudomonadota</taxon>
        <taxon>Alphaproteobacteria</taxon>
        <taxon>Hyphomicrobiales</taxon>
        <taxon>Nitrobacteraceae</taxon>
        <taxon>Rhodopseudomonas</taxon>
    </lineage>
</organism>
<evidence type="ECO:0000259" key="5">
    <source>
        <dbReference type="SMART" id="SM00858"/>
    </source>
</evidence>
<dbReference type="Gene3D" id="3.90.1210.10">
    <property type="entry name" value="Antifreeze-like/N-acetylneuraminic acid synthase C-terminal domain"/>
    <property type="match status" value="1"/>
</dbReference>